<feature type="transmembrane region" description="Helical" evidence="2">
    <location>
        <begin position="139"/>
        <end position="156"/>
    </location>
</feature>
<dbReference type="InterPro" id="IPR026467">
    <property type="entry name" value="Ser/Gly_Cys_C_dom"/>
</dbReference>
<sequence>MLMAKSSTPGPDWRPEEIGFLAGGPGRAAETALARLMDGGLVRISREGLVTAVHQNGHGATTRIESFILNALNGAGRPIGHVVGPASHSQEMGSLRQSLTDRAIIRRRWGKASGGATALRVLLTLAGIGFLVATFATDRAFLAGTIVAWFLAFLLRGKKMLTPMGKGVLGYARTHQRGRVDAVAVYGLRGVMGRQRVADLFGLPPNVLHAAPLRLQHAKRKSRSDSGGGCGSGCSGCGSVSSCSTSSCSSNSCNSSSSCSSSSCSSSSSSCSSSSSSCSSSSSSCSSSSSSCSSSSS</sequence>
<evidence type="ECO:0000256" key="2">
    <source>
        <dbReference type="SAM" id="Phobius"/>
    </source>
</evidence>
<reference evidence="3 4" key="1">
    <citation type="submission" date="2015-02" db="EMBL/GenBank/DDBJ databases">
        <authorList>
            <person name="Ju K.-S."/>
            <person name="Doroghazi J.R."/>
            <person name="Metcalf W."/>
        </authorList>
    </citation>
    <scope>NUCLEOTIDE SEQUENCE [LARGE SCALE GENOMIC DNA]</scope>
    <source>
        <strain evidence="3 4">NRRL B-16140</strain>
    </source>
</reference>
<comment type="caution">
    <text evidence="3">The sequence shown here is derived from an EMBL/GenBank/DDBJ whole genome shotgun (WGS) entry which is preliminary data.</text>
</comment>
<dbReference type="AlphaFoldDB" id="A0A0F0GM30"/>
<accession>A0A0F0GM30</accession>
<keyword evidence="2" id="KW-0472">Membrane</keyword>
<dbReference type="PATRIC" id="fig|68170.10.peg.7780"/>
<keyword evidence="2" id="KW-1133">Transmembrane helix</keyword>
<feature type="transmembrane region" description="Helical" evidence="2">
    <location>
        <begin position="112"/>
        <end position="133"/>
    </location>
</feature>
<keyword evidence="2" id="KW-0812">Transmembrane</keyword>
<evidence type="ECO:0000313" key="3">
    <source>
        <dbReference type="EMBL" id="KJK44395.1"/>
    </source>
</evidence>
<evidence type="ECO:0000313" key="4">
    <source>
        <dbReference type="Proteomes" id="UP000033393"/>
    </source>
</evidence>
<feature type="region of interest" description="Disordered" evidence="1">
    <location>
        <begin position="243"/>
        <end position="297"/>
    </location>
</feature>
<proteinExistence type="predicted"/>
<evidence type="ECO:0008006" key="5">
    <source>
        <dbReference type="Google" id="ProtNLM"/>
    </source>
</evidence>
<protein>
    <recommendedName>
        <fullName evidence="5">TIGR04222 domain-containing membrane protein</fullName>
    </recommendedName>
</protein>
<gene>
    <name evidence="3" type="ORF">UK23_29700</name>
</gene>
<organism evidence="3 4">
    <name type="scientific">Lentzea aerocolonigenes</name>
    <name type="common">Lechevalieria aerocolonigenes</name>
    <name type="synonym">Saccharothrix aerocolonigenes</name>
    <dbReference type="NCBI Taxonomy" id="68170"/>
    <lineage>
        <taxon>Bacteria</taxon>
        <taxon>Bacillati</taxon>
        <taxon>Actinomycetota</taxon>
        <taxon>Actinomycetes</taxon>
        <taxon>Pseudonocardiales</taxon>
        <taxon>Pseudonocardiaceae</taxon>
        <taxon>Lentzea</taxon>
    </lineage>
</organism>
<name>A0A0F0GM30_LENAE</name>
<dbReference type="Proteomes" id="UP000033393">
    <property type="component" value="Unassembled WGS sequence"/>
</dbReference>
<dbReference type="NCBIfam" id="TIGR04222">
    <property type="entry name" value="near_uncomplex"/>
    <property type="match status" value="1"/>
</dbReference>
<evidence type="ECO:0000256" key="1">
    <source>
        <dbReference type="SAM" id="MobiDB-lite"/>
    </source>
</evidence>
<keyword evidence="4" id="KW-1185">Reference proteome</keyword>
<dbReference type="EMBL" id="JYJG01000248">
    <property type="protein sequence ID" value="KJK44395.1"/>
    <property type="molecule type" value="Genomic_DNA"/>
</dbReference>